<dbReference type="AlphaFoldDB" id="A0A6G0XLG7"/>
<keyword evidence="5" id="KW-1185">Reference proteome</keyword>
<reference evidence="4 5" key="1">
    <citation type="submission" date="2019-07" db="EMBL/GenBank/DDBJ databases">
        <title>Genomics analysis of Aphanomyces spp. identifies a new class of oomycete effector associated with host adaptation.</title>
        <authorList>
            <person name="Gaulin E."/>
        </authorList>
    </citation>
    <scope>NUCLEOTIDE SEQUENCE [LARGE SCALE GENOMIC DNA]</scope>
    <source>
        <strain evidence="4 5">ATCC 201684</strain>
    </source>
</reference>
<feature type="region of interest" description="Disordered" evidence="1">
    <location>
        <begin position="151"/>
        <end position="181"/>
    </location>
</feature>
<dbReference type="PROSITE" id="PS51035">
    <property type="entry name" value="BAG"/>
    <property type="match status" value="1"/>
</dbReference>
<dbReference type="EMBL" id="VJMJ01000037">
    <property type="protein sequence ID" value="KAF0741294.1"/>
    <property type="molecule type" value="Genomic_DNA"/>
</dbReference>
<comment type="caution">
    <text evidence="4">The sequence shown here is derived from an EMBL/GenBank/DDBJ whole genome shotgun (WGS) entry which is preliminary data.</text>
</comment>
<name>A0A6G0XLG7_9STRA</name>
<dbReference type="EMBL" id="VJMJ01000037">
    <property type="protein sequence ID" value="KAF0741291.1"/>
    <property type="molecule type" value="Genomic_DNA"/>
</dbReference>
<dbReference type="VEuPathDB" id="FungiDB:AeMF1_008585"/>
<dbReference type="InterPro" id="IPR036533">
    <property type="entry name" value="BAG_dom_sf"/>
</dbReference>
<accession>A0A6G0XLG7</accession>
<dbReference type="Gene3D" id="1.20.58.120">
    <property type="entry name" value="BAG domain"/>
    <property type="match status" value="1"/>
</dbReference>
<evidence type="ECO:0000259" key="2">
    <source>
        <dbReference type="PROSITE" id="PS51035"/>
    </source>
</evidence>
<dbReference type="Pfam" id="PF02179">
    <property type="entry name" value="BAG"/>
    <property type="match status" value="1"/>
</dbReference>
<dbReference type="GO" id="GO:0051087">
    <property type="term" value="F:protein-folding chaperone binding"/>
    <property type="evidence" value="ECO:0007669"/>
    <property type="project" value="InterPro"/>
</dbReference>
<protein>
    <recommendedName>
        <fullName evidence="2">BAG domain-containing protein</fullName>
    </recommendedName>
</protein>
<dbReference type="SUPFAM" id="SSF63491">
    <property type="entry name" value="BAG domain"/>
    <property type="match status" value="1"/>
</dbReference>
<evidence type="ECO:0000313" key="4">
    <source>
        <dbReference type="EMBL" id="KAF0741294.1"/>
    </source>
</evidence>
<evidence type="ECO:0000256" key="1">
    <source>
        <dbReference type="SAM" id="MobiDB-lite"/>
    </source>
</evidence>
<dbReference type="Proteomes" id="UP000481153">
    <property type="component" value="Unassembled WGS sequence"/>
</dbReference>
<evidence type="ECO:0000313" key="5">
    <source>
        <dbReference type="Proteomes" id="UP000481153"/>
    </source>
</evidence>
<dbReference type="InterPro" id="IPR003103">
    <property type="entry name" value="BAG_domain"/>
</dbReference>
<feature type="domain" description="BAG" evidence="2">
    <location>
        <begin position="79"/>
        <end position="121"/>
    </location>
</feature>
<evidence type="ECO:0000313" key="3">
    <source>
        <dbReference type="EMBL" id="KAF0741291.1"/>
    </source>
</evidence>
<organism evidence="4 5">
    <name type="scientific">Aphanomyces euteiches</name>
    <dbReference type="NCBI Taxonomy" id="100861"/>
    <lineage>
        <taxon>Eukaryota</taxon>
        <taxon>Sar</taxon>
        <taxon>Stramenopiles</taxon>
        <taxon>Oomycota</taxon>
        <taxon>Saprolegniomycetes</taxon>
        <taxon>Saprolegniales</taxon>
        <taxon>Verrucalvaceae</taxon>
        <taxon>Aphanomyces</taxon>
    </lineage>
</organism>
<gene>
    <name evidence="3" type="ORF">Ae201684_003407</name>
    <name evidence="4" type="ORF">Ae201684_003410</name>
</gene>
<feature type="compositionally biased region" description="Polar residues" evidence="1">
    <location>
        <begin position="161"/>
        <end position="181"/>
    </location>
</feature>
<proteinExistence type="predicted"/>
<sequence length="304" mass="34853">MQTSNKQVMDQLQTIQAKTNNIKDILLHRLPNHRHTVLAEIAAKKWITVSLRDKDMETSLRKAKTNLGVYRQRVLEQVESLTKLLFALDDIHSDGDESVRVERKAAVQQIQELLAIADALVAQCEHLKQFAHDHLLHVLDVKNETVVNQAATDEADEPTVPTDQDMTASSQPTTTMDNSKPNEIYIETSEEPESSPRKYQNHAKQHMAPLDEDANHIFVNAPRRVHRHRPSFYDVPEPAYPMQYAAPPMEFGVHPMQYAPAQSFYGWPHQVPMQRPMRRATFGEPFPARSMFGEPMGFYRTPVW</sequence>